<reference evidence="4" key="1">
    <citation type="submission" date="2016-06" db="UniProtKB">
        <authorList>
            <consortium name="WormBaseParasite"/>
        </authorList>
    </citation>
    <scope>IDENTIFICATION</scope>
</reference>
<feature type="region of interest" description="Disordered" evidence="1">
    <location>
        <begin position="1"/>
        <end position="20"/>
    </location>
</feature>
<reference evidence="2 3" key="2">
    <citation type="submission" date="2018-11" db="EMBL/GenBank/DDBJ databases">
        <authorList>
            <consortium name="Pathogen Informatics"/>
        </authorList>
    </citation>
    <scope>NUCLEOTIDE SEQUENCE [LARGE SCALE GENOMIC DNA]</scope>
</reference>
<evidence type="ECO:0000313" key="4">
    <source>
        <dbReference type="WBParaSite" id="TCNE_0000857201-mRNA-1"/>
    </source>
</evidence>
<dbReference type="Proteomes" id="UP000050794">
    <property type="component" value="Unassembled WGS sequence"/>
</dbReference>
<protein>
    <submittedName>
        <fullName evidence="2 4">Uncharacterized protein</fullName>
    </submittedName>
</protein>
<dbReference type="WBParaSite" id="TCNE_0000857201-mRNA-1">
    <property type="protein sequence ID" value="TCNE_0000857201-mRNA-1"/>
    <property type="gene ID" value="TCNE_0000857201"/>
</dbReference>
<name>A0A183UJA2_TOXCA</name>
<evidence type="ECO:0000313" key="2">
    <source>
        <dbReference type="EMBL" id="VDM39893.1"/>
    </source>
</evidence>
<accession>A0A183UJA2</accession>
<organism evidence="3 4">
    <name type="scientific">Toxocara canis</name>
    <name type="common">Canine roundworm</name>
    <dbReference type="NCBI Taxonomy" id="6265"/>
    <lineage>
        <taxon>Eukaryota</taxon>
        <taxon>Metazoa</taxon>
        <taxon>Ecdysozoa</taxon>
        <taxon>Nematoda</taxon>
        <taxon>Chromadorea</taxon>
        <taxon>Rhabditida</taxon>
        <taxon>Spirurina</taxon>
        <taxon>Ascaridomorpha</taxon>
        <taxon>Ascaridoidea</taxon>
        <taxon>Toxocaridae</taxon>
        <taxon>Toxocara</taxon>
    </lineage>
</organism>
<gene>
    <name evidence="2" type="ORF">TCNE_LOCUS8572</name>
</gene>
<evidence type="ECO:0000256" key="1">
    <source>
        <dbReference type="SAM" id="MobiDB-lite"/>
    </source>
</evidence>
<sequence>MRQQSVNTGSCQQAVRVGTTPTKNRVGKTLSLPGRACPVLNLTVIAVNSTTSAVIGATSRSDYYCKTNTSEKTCQRHRLPSGTTAKECELIAILPSWVAFVVAL</sequence>
<keyword evidence="3" id="KW-1185">Reference proteome</keyword>
<dbReference type="EMBL" id="UYWY01019942">
    <property type="protein sequence ID" value="VDM39893.1"/>
    <property type="molecule type" value="Genomic_DNA"/>
</dbReference>
<evidence type="ECO:0000313" key="3">
    <source>
        <dbReference type="Proteomes" id="UP000050794"/>
    </source>
</evidence>
<dbReference type="AlphaFoldDB" id="A0A183UJA2"/>
<proteinExistence type="predicted"/>